<dbReference type="Gene3D" id="1.20.1260.10">
    <property type="match status" value="1"/>
</dbReference>
<comment type="caution">
    <text evidence="2">The sequence shown here is derived from an EMBL/GenBank/DDBJ whole genome shotgun (WGS) entry which is preliminary data.</text>
</comment>
<sequence>MDRFRYVGRASRVTENRAAGPLRLAYGGPRMKTNRMNRDERRTAVGALAAACTLAFALSHAQAPPASSVQVAPGVVSPGPTADEAAMTQRPTGIDAEFVDKAAMLCKVERQASQLALDRSSNPDVKAFARRMLDDLTRIAGELRQLGAQKGVPVQTRMLVDPAVTVLRTKDGHAFDTAYVALAGPRTHEAAIRLYEAEARNGRDPQLRAFAARALPTLNAHLAAARKLAQTVAAAH</sequence>
<evidence type="ECO:0000259" key="1">
    <source>
        <dbReference type="Pfam" id="PF13628"/>
    </source>
</evidence>
<dbReference type="InterPro" id="IPR025419">
    <property type="entry name" value="DUF4142"/>
</dbReference>
<proteinExistence type="predicted"/>
<dbReference type="PANTHER" id="PTHR38593">
    <property type="entry name" value="BLR2558 PROTEIN"/>
    <property type="match status" value="1"/>
</dbReference>
<evidence type="ECO:0000313" key="2">
    <source>
        <dbReference type="EMBL" id="PQP21075.1"/>
    </source>
</evidence>
<reference evidence="2 3" key="1">
    <citation type="submission" date="2018-02" db="EMBL/GenBank/DDBJ databases">
        <title>Draft genome sequencing of Burkholderia cepacia Y14-15.</title>
        <authorList>
            <person name="Zheng B.-X."/>
        </authorList>
    </citation>
    <scope>NUCLEOTIDE SEQUENCE [LARGE SCALE GENOMIC DNA]</scope>
    <source>
        <strain evidence="2 3">Y14-15</strain>
    </source>
</reference>
<dbReference type="InterPro" id="IPR012347">
    <property type="entry name" value="Ferritin-like"/>
</dbReference>
<dbReference type="PANTHER" id="PTHR38593:SF1">
    <property type="entry name" value="BLR2558 PROTEIN"/>
    <property type="match status" value="1"/>
</dbReference>
<dbReference type="EMBL" id="PUIQ01000004">
    <property type="protein sequence ID" value="PQP21075.1"/>
    <property type="molecule type" value="Genomic_DNA"/>
</dbReference>
<feature type="domain" description="DUF4142" evidence="1">
    <location>
        <begin position="95"/>
        <end position="228"/>
    </location>
</feature>
<dbReference type="Pfam" id="PF13628">
    <property type="entry name" value="DUF4142"/>
    <property type="match status" value="1"/>
</dbReference>
<protein>
    <submittedName>
        <fullName evidence="2">DUF305 domain-containing protein</fullName>
    </submittedName>
</protein>
<dbReference type="AlphaFoldDB" id="A0A2S8J290"/>
<organism evidence="2 3">
    <name type="scientific">Burkholderia cepacia</name>
    <name type="common">Pseudomonas cepacia</name>
    <dbReference type="NCBI Taxonomy" id="292"/>
    <lineage>
        <taxon>Bacteria</taxon>
        <taxon>Pseudomonadati</taxon>
        <taxon>Pseudomonadota</taxon>
        <taxon>Betaproteobacteria</taxon>
        <taxon>Burkholderiales</taxon>
        <taxon>Burkholderiaceae</taxon>
        <taxon>Burkholderia</taxon>
        <taxon>Burkholderia cepacia complex</taxon>
    </lineage>
</organism>
<evidence type="ECO:0000313" key="3">
    <source>
        <dbReference type="Proteomes" id="UP000238206"/>
    </source>
</evidence>
<gene>
    <name evidence="2" type="ORF">C5615_05195</name>
</gene>
<name>A0A2S8J290_BURCE</name>
<accession>A0A2S8J290</accession>
<dbReference type="Proteomes" id="UP000238206">
    <property type="component" value="Unassembled WGS sequence"/>
</dbReference>